<keyword evidence="3" id="KW-1185">Reference proteome</keyword>
<dbReference type="Proteomes" id="UP001417504">
    <property type="component" value="Unassembled WGS sequence"/>
</dbReference>
<evidence type="ECO:0000313" key="3">
    <source>
        <dbReference type="Proteomes" id="UP001417504"/>
    </source>
</evidence>
<name>A0AAP0P078_9MAGN</name>
<accession>A0AAP0P078</accession>
<proteinExistence type="predicted"/>
<feature type="domain" description="HTH myb-type" evidence="1">
    <location>
        <begin position="129"/>
        <end position="149"/>
    </location>
</feature>
<dbReference type="InterPro" id="IPR017930">
    <property type="entry name" value="Myb_dom"/>
</dbReference>
<dbReference type="EMBL" id="JBBNAE010000005">
    <property type="protein sequence ID" value="KAK9124090.1"/>
    <property type="molecule type" value="Genomic_DNA"/>
</dbReference>
<dbReference type="Gene3D" id="1.10.10.60">
    <property type="entry name" value="Homeodomain-like"/>
    <property type="match status" value="1"/>
</dbReference>
<reference evidence="2 3" key="1">
    <citation type="submission" date="2024-01" db="EMBL/GenBank/DDBJ databases">
        <title>Genome assemblies of Stephania.</title>
        <authorList>
            <person name="Yang L."/>
        </authorList>
    </citation>
    <scope>NUCLEOTIDE SEQUENCE [LARGE SCALE GENOMIC DNA]</scope>
    <source>
        <strain evidence="2">QJT</strain>
        <tissue evidence="2">Leaf</tissue>
    </source>
</reference>
<organism evidence="2 3">
    <name type="scientific">Stephania japonica</name>
    <dbReference type="NCBI Taxonomy" id="461633"/>
    <lineage>
        <taxon>Eukaryota</taxon>
        <taxon>Viridiplantae</taxon>
        <taxon>Streptophyta</taxon>
        <taxon>Embryophyta</taxon>
        <taxon>Tracheophyta</taxon>
        <taxon>Spermatophyta</taxon>
        <taxon>Magnoliopsida</taxon>
        <taxon>Ranunculales</taxon>
        <taxon>Menispermaceae</taxon>
        <taxon>Menispermoideae</taxon>
        <taxon>Cissampelideae</taxon>
        <taxon>Stephania</taxon>
    </lineage>
</organism>
<dbReference type="AlphaFoldDB" id="A0AAP0P078"/>
<comment type="caution">
    <text evidence="2">The sequence shown here is derived from an EMBL/GenBank/DDBJ whole genome shotgun (WGS) entry which is preliminary data.</text>
</comment>
<evidence type="ECO:0000313" key="2">
    <source>
        <dbReference type="EMBL" id="KAK9124090.1"/>
    </source>
</evidence>
<protein>
    <recommendedName>
        <fullName evidence="1">HTH myb-type domain-containing protein</fullName>
    </recommendedName>
</protein>
<dbReference type="PROSITE" id="PS51294">
    <property type="entry name" value="HTH_MYB"/>
    <property type="match status" value="1"/>
</dbReference>
<sequence>MAPHLIDVRIYIENSPFPVTLFAIDKTRQGVRQVRSMSDVAEASSAEVYTTHEVRVPGDVDTYYLTLYAFGVRVPEVVYTPGFARRFTSSPNARGSRLGFVASAGKQEKNQINTMIQATEKDENFSTNVNRRTDNDIKNYWNTHLKKTIKSTPGDEIQIENVDKERGRRDS</sequence>
<evidence type="ECO:0000259" key="1">
    <source>
        <dbReference type="PROSITE" id="PS51294"/>
    </source>
</evidence>
<gene>
    <name evidence="2" type="ORF">Sjap_013692</name>
</gene>